<evidence type="ECO:0000313" key="10">
    <source>
        <dbReference type="Proteomes" id="UP000053105"/>
    </source>
</evidence>
<feature type="domain" description="SMC hinge" evidence="8">
    <location>
        <begin position="499"/>
        <end position="624"/>
    </location>
</feature>
<name>A0A0M9A0M9_9HYME</name>
<evidence type="ECO:0000256" key="6">
    <source>
        <dbReference type="ARBA" id="ARBA00023306"/>
    </source>
</evidence>
<evidence type="ECO:0000256" key="3">
    <source>
        <dbReference type="ARBA" id="ARBA00022776"/>
    </source>
</evidence>
<keyword evidence="10" id="KW-1185">Reference proteome</keyword>
<dbReference type="Pfam" id="PF02463">
    <property type="entry name" value="SMC_N"/>
    <property type="match status" value="1"/>
</dbReference>
<feature type="coiled-coil region" evidence="7">
    <location>
        <begin position="162"/>
        <end position="189"/>
    </location>
</feature>
<feature type="coiled-coil region" evidence="7">
    <location>
        <begin position="320"/>
        <end position="354"/>
    </location>
</feature>
<dbReference type="SUPFAM" id="SSF75553">
    <property type="entry name" value="Smc hinge domain"/>
    <property type="match status" value="1"/>
</dbReference>
<keyword evidence="2" id="KW-0132">Cell division</keyword>
<keyword evidence="4 7" id="KW-0175">Coiled coil</keyword>
<dbReference type="STRING" id="166423.A0A0M9A0M9"/>
<evidence type="ECO:0000256" key="4">
    <source>
        <dbReference type="ARBA" id="ARBA00023054"/>
    </source>
</evidence>
<evidence type="ECO:0000256" key="1">
    <source>
        <dbReference type="ARBA" id="ARBA00004123"/>
    </source>
</evidence>
<dbReference type="EMBL" id="KQ435775">
    <property type="protein sequence ID" value="KOX74955.1"/>
    <property type="molecule type" value="Genomic_DNA"/>
</dbReference>
<dbReference type="Pfam" id="PF06470">
    <property type="entry name" value="SMC_hinge"/>
    <property type="match status" value="1"/>
</dbReference>
<dbReference type="Proteomes" id="UP000053105">
    <property type="component" value="Unassembled WGS sequence"/>
</dbReference>
<organism evidence="9 10">
    <name type="scientific">Melipona quadrifasciata</name>
    <dbReference type="NCBI Taxonomy" id="166423"/>
    <lineage>
        <taxon>Eukaryota</taxon>
        <taxon>Metazoa</taxon>
        <taxon>Ecdysozoa</taxon>
        <taxon>Arthropoda</taxon>
        <taxon>Hexapoda</taxon>
        <taxon>Insecta</taxon>
        <taxon>Pterygota</taxon>
        <taxon>Neoptera</taxon>
        <taxon>Endopterygota</taxon>
        <taxon>Hymenoptera</taxon>
        <taxon>Apocrita</taxon>
        <taxon>Aculeata</taxon>
        <taxon>Apoidea</taxon>
        <taxon>Anthophila</taxon>
        <taxon>Apidae</taxon>
        <taxon>Melipona</taxon>
    </lineage>
</organism>
<reference evidence="9 10" key="1">
    <citation type="submission" date="2015-07" db="EMBL/GenBank/DDBJ databases">
        <title>The genome of Melipona quadrifasciata.</title>
        <authorList>
            <person name="Pan H."/>
            <person name="Kapheim K."/>
        </authorList>
    </citation>
    <scope>NUCLEOTIDE SEQUENCE [LARGE SCALE GENOMIC DNA]</scope>
    <source>
        <strain evidence="9">0111107301</strain>
        <tissue evidence="9">Whole body</tissue>
    </source>
</reference>
<dbReference type="PANTHER" id="PTHR18937:SF12">
    <property type="entry name" value="STRUCTURAL MAINTENANCE OF CHROMOSOMES PROTEIN"/>
    <property type="match status" value="1"/>
</dbReference>
<dbReference type="SUPFAM" id="SSF52540">
    <property type="entry name" value="P-loop containing nucleoside triphosphate hydrolases"/>
    <property type="match status" value="1"/>
</dbReference>
<dbReference type="PANTHER" id="PTHR18937">
    <property type="entry name" value="STRUCTURAL MAINTENANCE OF CHROMOSOMES SMC FAMILY MEMBER"/>
    <property type="match status" value="1"/>
</dbReference>
<feature type="coiled-coil region" evidence="7">
    <location>
        <begin position="264"/>
        <end position="291"/>
    </location>
</feature>
<dbReference type="GO" id="GO:0007062">
    <property type="term" value="P:sister chromatid cohesion"/>
    <property type="evidence" value="ECO:0007669"/>
    <property type="project" value="TreeGrafter"/>
</dbReference>
<dbReference type="Gene3D" id="1.20.1060.20">
    <property type="match status" value="1"/>
</dbReference>
<dbReference type="OrthoDB" id="413649at2759"/>
<protein>
    <submittedName>
        <fullName evidence="9">Structural maintenance of chromosomes protein 1A</fullName>
    </submittedName>
</protein>
<keyword evidence="6" id="KW-0131">Cell cycle</keyword>
<dbReference type="InterPro" id="IPR027417">
    <property type="entry name" value="P-loop_NTPase"/>
</dbReference>
<evidence type="ECO:0000256" key="5">
    <source>
        <dbReference type="ARBA" id="ARBA00023242"/>
    </source>
</evidence>
<keyword evidence="3" id="KW-0498">Mitosis</keyword>
<dbReference type="GO" id="GO:0005524">
    <property type="term" value="F:ATP binding"/>
    <property type="evidence" value="ECO:0007669"/>
    <property type="project" value="InterPro"/>
</dbReference>
<dbReference type="SMART" id="SM00968">
    <property type="entry name" value="SMC_hinge"/>
    <property type="match status" value="1"/>
</dbReference>
<dbReference type="InterPro" id="IPR036277">
    <property type="entry name" value="SMC_hinge_sf"/>
</dbReference>
<proteinExistence type="predicted"/>
<comment type="subcellular location">
    <subcellularLocation>
        <location evidence="1">Nucleus</location>
    </subcellularLocation>
</comment>
<dbReference type="GO" id="GO:0003677">
    <property type="term" value="F:DNA binding"/>
    <property type="evidence" value="ECO:0007669"/>
    <property type="project" value="TreeGrafter"/>
</dbReference>
<keyword evidence="5" id="KW-0539">Nucleus</keyword>
<dbReference type="AlphaFoldDB" id="A0A0M9A0M9"/>
<dbReference type="InterPro" id="IPR003395">
    <property type="entry name" value="RecF/RecN/SMC_N"/>
</dbReference>
<dbReference type="GO" id="GO:0008278">
    <property type="term" value="C:cohesin complex"/>
    <property type="evidence" value="ECO:0007669"/>
    <property type="project" value="TreeGrafter"/>
</dbReference>
<dbReference type="GO" id="GO:0005634">
    <property type="term" value="C:nucleus"/>
    <property type="evidence" value="ECO:0007669"/>
    <property type="project" value="UniProtKB-SubCell"/>
</dbReference>
<gene>
    <name evidence="9" type="ORF">WN51_12639</name>
</gene>
<dbReference type="InterPro" id="IPR010935">
    <property type="entry name" value="SMC_hinge"/>
</dbReference>
<feature type="coiled-coil region" evidence="7">
    <location>
        <begin position="415"/>
        <end position="477"/>
    </location>
</feature>
<sequence length="626" mass="72436">MQVQLDRIIIFNFKSFKGEVIVGPIKPFTAIIGANGSGKSNIMDAISFVMGEKAKSLRVKQLNELIYGTFGGVPIGHRAYVTAVFVFEDSSIETFTRTIYHTSSEYKINDQVVAAQLYMSKLRELNLNVATKKFLVFQGAIDSTLMKTPKEYTHMFEEISNSIELKHEYERLKNEIVKEENEIKYLYKSKKNLLSKKKHASLEKKEADKYKKLHNQYLSKKTELYLFELFHIQKDIEDLHVTLKATELKLIKYKIDKDNENGVLKERKGQLKIALETLENIEQDLFNLENGVKIKQTNLLEAKEKVSYCEQKFNSINRKLSEARESNKSHLKAIKELMQRKDELMQMKSKLEEDIATHLLSQGSSIQLNDIQCSENIQVCISLKREQSVNENKLDNENRKKYELEATLQQKNILKDETEKRIKSLQQCMDENQDMLTNKTNTKYNLENMIVKAKKDVESIQQELQCLSEQLDSAKLDKFTTSRLTKSEETIKILQNLFIGVYDRLYKLCKPIHPKYDVAMTKVLGKYCNSIIVSTNKVAVQCINYLKEQKIGTETFASGEFESRTNKEKSTCITLDGTYYTKHGIISGGQVDLLKKAKIWNEKNLIQLKSKKVFFFIPFTIHIAKK</sequence>
<accession>A0A0M9A0M9</accession>
<evidence type="ECO:0000256" key="2">
    <source>
        <dbReference type="ARBA" id="ARBA00022618"/>
    </source>
</evidence>
<evidence type="ECO:0000259" key="8">
    <source>
        <dbReference type="SMART" id="SM00968"/>
    </source>
</evidence>
<dbReference type="GO" id="GO:0051301">
    <property type="term" value="P:cell division"/>
    <property type="evidence" value="ECO:0007669"/>
    <property type="project" value="UniProtKB-KW"/>
</dbReference>
<evidence type="ECO:0000313" key="9">
    <source>
        <dbReference type="EMBL" id="KOX74955.1"/>
    </source>
</evidence>
<evidence type="ECO:0000256" key="7">
    <source>
        <dbReference type="SAM" id="Coils"/>
    </source>
</evidence>
<dbReference type="Gene3D" id="3.40.50.300">
    <property type="entry name" value="P-loop containing nucleotide triphosphate hydrolases"/>
    <property type="match status" value="1"/>
</dbReference>